<dbReference type="EMBL" id="CADCVQ010000054">
    <property type="protein sequence ID" value="CAA9486884.1"/>
    <property type="molecule type" value="Genomic_DNA"/>
</dbReference>
<protein>
    <recommendedName>
        <fullName evidence="7">Major facilitator superfamily (MFS) profile domain-containing protein</fullName>
    </recommendedName>
</protein>
<dbReference type="SUPFAM" id="SSF103473">
    <property type="entry name" value="MFS general substrate transporter"/>
    <property type="match status" value="1"/>
</dbReference>
<dbReference type="InterPro" id="IPR036259">
    <property type="entry name" value="MFS_trans_sf"/>
</dbReference>
<feature type="transmembrane region" description="Helical" evidence="5">
    <location>
        <begin position="277"/>
        <end position="300"/>
    </location>
</feature>
<feature type="transmembrane region" description="Helical" evidence="5">
    <location>
        <begin position="148"/>
        <end position="169"/>
    </location>
</feature>
<dbReference type="AlphaFoldDB" id="A0A6J4S700"/>
<evidence type="ECO:0000256" key="2">
    <source>
        <dbReference type="ARBA" id="ARBA00022692"/>
    </source>
</evidence>
<comment type="subcellular location">
    <subcellularLocation>
        <location evidence="1">Membrane</location>
        <topology evidence="1">Multi-pass membrane protein</topology>
    </subcellularLocation>
</comment>
<feature type="transmembrane region" description="Helical" evidence="5">
    <location>
        <begin position="245"/>
        <end position="265"/>
    </location>
</feature>
<keyword evidence="2 5" id="KW-0812">Transmembrane</keyword>
<sequence>MLLVGAIALMAAQPLAGALAVRIGSRPVTVVGGLAYTAGLPLVGLAPTLGLFVAAFVAIAIGSSAMDVSMNAQAIALDGQTKRPIFASFHAAFSFGAMAGAGAGGLAAGAGLAPAAHLVSAGALLACVVLAARSGLLPATTDASDGPLFARPSRALAGLGALAFCALLAEGSVSDWSAILLDRETEAGPALAALGLAAFSLTMGFGRLAADPLAGRFGRVAVVRGGGLLASAGLAIALATGSAAAGIAGFALMGAGLAGLFPLALNAAGDTDGPTAPALAAVATSGYGAFIAGPALIGLISEATSLPLALSLVGVLCLGAAALAGSAR</sequence>
<keyword evidence="3 5" id="KW-1133">Transmembrane helix</keyword>
<proteinExistence type="predicted"/>
<name>A0A6J4S700_9ACTN</name>
<feature type="transmembrane region" description="Helical" evidence="5">
    <location>
        <begin position="189"/>
        <end position="209"/>
    </location>
</feature>
<keyword evidence="4 5" id="KW-0472">Membrane</keyword>
<feature type="transmembrane region" description="Helical" evidence="5">
    <location>
        <begin position="306"/>
        <end position="325"/>
    </location>
</feature>
<feature type="transmembrane region" description="Helical" evidence="5">
    <location>
        <begin position="221"/>
        <end position="239"/>
    </location>
</feature>
<dbReference type="PANTHER" id="PTHR23514:SF13">
    <property type="entry name" value="INNER MEMBRANE PROTEIN YBJJ"/>
    <property type="match status" value="1"/>
</dbReference>
<dbReference type="PANTHER" id="PTHR23514">
    <property type="entry name" value="BYPASS OF STOP CODON PROTEIN 6"/>
    <property type="match status" value="1"/>
</dbReference>
<organism evidence="6">
    <name type="scientific">uncultured Solirubrobacteraceae bacterium</name>
    <dbReference type="NCBI Taxonomy" id="1162706"/>
    <lineage>
        <taxon>Bacteria</taxon>
        <taxon>Bacillati</taxon>
        <taxon>Actinomycetota</taxon>
        <taxon>Thermoleophilia</taxon>
        <taxon>Solirubrobacterales</taxon>
        <taxon>Solirubrobacteraceae</taxon>
        <taxon>environmental samples</taxon>
    </lineage>
</organism>
<evidence type="ECO:0000256" key="4">
    <source>
        <dbReference type="ARBA" id="ARBA00023136"/>
    </source>
</evidence>
<dbReference type="GO" id="GO:0016020">
    <property type="term" value="C:membrane"/>
    <property type="evidence" value="ECO:0007669"/>
    <property type="project" value="UniProtKB-SubCell"/>
</dbReference>
<evidence type="ECO:0000256" key="5">
    <source>
        <dbReference type="SAM" id="Phobius"/>
    </source>
</evidence>
<dbReference type="InterPro" id="IPR051788">
    <property type="entry name" value="MFS_Transporter"/>
</dbReference>
<dbReference type="Gene3D" id="1.20.1250.20">
    <property type="entry name" value="MFS general substrate transporter like domains"/>
    <property type="match status" value="2"/>
</dbReference>
<gene>
    <name evidence="6" type="ORF">AVDCRST_MAG67-2189</name>
</gene>
<accession>A0A6J4S700</accession>
<feature type="transmembrane region" description="Helical" evidence="5">
    <location>
        <begin position="44"/>
        <end position="65"/>
    </location>
</feature>
<evidence type="ECO:0000256" key="3">
    <source>
        <dbReference type="ARBA" id="ARBA00022989"/>
    </source>
</evidence>
<evidence type="ECO:0008006" key="7">
    <source>
        <dbReference type="Google" id="ProtNLM"/>
    </source>
</evidence>
<feature type="transmembrane region" description="Helical" evidence="5">
    <location>
        <begin position="85"/>
        <end position="109"/>
    </location>
</feature>
<evidence type="ECO:0000313" key="6">
    <source>
        <dbReference type="EMBL" id="CAA9486884.1"/>
    </source>
</evidence>
<feature type="transmembrane region" description="Helical" evidence="5">
    <location>
        <begin position="115"/>
        <end position="136"/>
    </location>
</feature>
<reference evidence="6" key="1">
    <citation type="submission" date="2020-02" db="EMBL/GenBank/DDBJ databases">
        <authorList>
            <person name="Meier V. D."/>
        </authorList>
    </citation>
    <scope>NUCLEOTIDE SEQUENCE</scope>
    <source>
        <strain evidence="6">AVDCRST_MAG67</strain>
    </source>
</reference>
<evidence type="ECO:0000256" key="1">
    <source>
        <dbReference type="ARBA" id="ARBA00004141"/>
    </source>
</evidence>